<evidence type="ECO:0000256" key="10">
    <source>
        <dbReference type="SAM" id="MobiDB-lite"/>
    </source>
</evidence>
<dbReference type="PANTHER" id="PTHR12428:SF65">
    <property type="entry name" value="CYTOCHROME C OXIDASE ASSEMBLY PROTEIN COX18, MITOCHONDRIAL"/>
    <property type="match status" value="1"/>
</dbReference>
<feature type="transmembrane region" description="Helical" evidence="11">
    <location>
        <begin position="20"/>
        <end position="48"/>
    </location>
</feature>
<evidence type="ECO:0000256" key="9">
    <source>
        <dbReference type="RuleBase" id="RU003945"/>
    </source>
</evidence>
<evidence type="ECO:0000256" key="8">
    <source>
        <dbReference type="ARBA" id="ARBA00023186"/>
    </source>
</evidence>
<dbReference type="GO" id="GO:0015031">
    <property type="term" value="P:protein transport"/>
    <property type="evidence" value="ECO:0007669"/>
    <property type="project" value="UniProtKB-KW"/>
</dbReference>
<evidence type="ECO:0000256" key="4">
    <source>
        <dbReference type="ARBA" id="ARBA00022692"/>
    </source>
</evidence>
<dbReference type="PANTHER" id="PTHR12428">
    <property type="entry name" value="OXA1"/>
    <property type="match status" value="1"/>
</dbReference>
<evidence type="ECO:0000256" key="6">
    <source>
        <dbReference type="ARBA" id="ARBA00022989"/>
    </source>
</evidence>
<comment type="caution">
    <text evidence="13">The sequence shown here is derived from an EMBL/GenBank/DDBJ whole genome shotgun (WGS) entry which is preliminary data.</text>
</comment>
<evidence type="ECO:0000313" key="13">
    <source>
        <dbReference type="EMBL" id="OGK46258.1"/>
    </source>
</evidence>
<name>A0A1F7ISC1_9BACT</name>
<evidence type="ECO:0000256" key="3">
    <source>
        <dbReference type="ARBA" id="ARBA00022475"/>
    </source>
</evidence>
<keyword evidence="8" id="KW-0143">Chaperone</keyword>
<dbReference type="Proteomes" id="UP000177141">
    <property type="component" value="Unassembled WGS sequence"/>
</dbReference>
<dbReference type="STRING" id="1802061.A3A93_06545"/>
<dbReference type="NCBIfam" id="TIGR03592">
    <property type="entry name" value="yidC_oxa1_cterm"/>
    <property type="match status" value="1"/>
</dbReference>
<keyword evidence="2" id="KW-0813">Transport</keyword>
<feature type="compositionally biased region" description="Low complexity" evidence="10">
    <location>
        <begin position="195"/>
        <end position="204"/>
    </location>
</feature>
<evidence type="ECO:0000256" key="1">
    <source>
        <dbReference type="ARBA" id="ARBA00004651"/>
    </source>
</evidence>
<dbReference type="InterPro" id="IPR028055">
    <property type="entry name" value="YidC/Oxa/ALB_C"/>
</dbReference>
<proteinExistence type="inferred from homology"/>
<dbReference type="CDD" id="cd20070">
    <property type="entry name" value="5TM_YidC_Alb3"/>
    <property type="match status" value="1"/>
</dbReference>
<keyword evidence="4 9" id="KW-0812">Transmembrane</keyword>
<evidence type="ECO:0000256" key="7">
    <source>
        <dbReference type="ARBA" id="ARBA00023136"/>
    </source>
</evidence>
<comment type="similarity">
    <text evidence="9">Belongs to the OXA1/ALB3/YidC family.</text>
</comment>
<dbReference type="Pfam" id="PF02096">
    <property type="entry name" value="60KD_IMP"/>
    <property type="match status" value="1"/>
</dbReference>
<evidence type="ECO:0000256" key="11">
    <source>
        <dbReference type="SAM" id="Phobius"/>
    </source>
</evidence>
<comment type="subcellular location">
    <subcellularLocation>
        <location evidence="1">Cell membrane</location>
        <topology evidence="1">Multi-pass membrane protein</topology>
    </subcellularLocation>
    <subcellularLocation>
        <location evidence="9">Membrane</location>
        <topology evidence="9">Multi-pass membrane protein</topology>
    </subcellularLocation>
</comment>
<dbReference type="AlphaFoldDB" id="A0A1F7ISC1"/>
<organism evidence="13 14">
    <name type="scientific">Candidatus Roizmanbacteria bacterium RIFCSPLOWO2_01_FULL_38_12</name>
    <dbReference type="NCBI Taxonomy" id="1802061"/>
    <lineage>
        <taxon>Bacteria</taxon>
        <taxon>Candidatus Roizmaniibacteriota</taxon>
    </lineage>
</organism>
<feature type="transmembrane region" description="Helical" evidence="11">
    <location>
        <begin position="234"/>
        <end position="255"/>
    </location>
</feature>
<feature type="domain" description="Membrane insertase YidC/Oxa/ALB C-terminal" evidence="12">
    <location>
        <begin position="33"/>
        <end position="271"/>
    </location>
</feature>
<evidence type="ECO:0000256" key="5">
    <source>
        <dbReference type="ARBA" id="ARBA00022927"/>
    </source>
</evidence>
<accession>A0A1F7ISC1</accession>
<dbReference type="GO" id="GO:0005886">
    <property type="term" value="C:plasma membrane"/>
    <property type="evidence" value="ECO:0007669"/>
    <property type="project" value="UniProtKB-SubCell"/>
</dbReference>
<keyword evidence="6 11" id="KW-1133">Transmembrane helix</keyword>
<feature type="transmembrane region" description="Helical" evidence="11">
    <location>
        <begin position="94"/>
        <end position="116"/>
    </location>
</feature>
<dbReference type="GO" id="GO:0051205">
    <property type="term" value="P:protein insertion into membrane"/>
    <property type="evidence" value="ECO:0007669"/>
    <property type="project" value="TreeGrafter"/>
</dbReference>
<evidence type="ECO:0000313" key="14">
    <source>
        <dbReference type="Proteomes" id="UP000177141"/>
    </source>
</evidence>
<keyword evidence="3" id="KW-1003">Cell membrane</keyword>
<keyword evidence="7 11" id="KW-0472">Membrane</keyword>
<dbReference type="GO" id="GO:0032977">
    <property type="term" value="F:membrane insertase activity"/>
    <property type="evidence" value="ECO:0007669"/>
    <property type="project" value="InterPro"/>
</dbReference>
<feature type="region of interest" description="Disordered" evidence="10">
    <location>
        <begin position="195"/>
        <end position="220"/>
    </location>
</feature>
<evidence type="ECO:0000259" key="12">
    <source>
        <dbReference type="Pfam" id="PF02096"/>
    </source>
</evidence>
<keyword evidence="5" id="KW-0653">Protein transport</keyword>
<protein>
    <recommendedName>
        <fullName evidence="12">Membrane insertase YidC/Oxa/ALB C-terminal domain-containing protein</fullName>
    </recommendedName>
</protein>
<feature type="transmembrane region" description="Helical" evidence="11">
    <location>
        <begin position="167"/>
        <end position="183"/>
    </location>
</feature>
<gene>
    <name evidence="13" type="ORF">A3A93_06545</name>
</gene>
<sequence length="282" mass="31728">MGNIFNLIILQPIQNALVVFYQLFTIVGLPGAFGFSIIAITVTVRLILHPFFKQQMHTTRKMQELKPHLDKLSKKHKNDAKKLQQEQMRLYREAGVNPATGCLFAIIQIPLFIGLYQTLQLFLKHDEGGKLVKQINDNLYSTYLNIRSIDPNFFGFNLASSPAQNGIWYYYLVPVVTGALQYLQTKYMMPASASATGGSASGGKAAEGKPTKSTSEKSSMADDFQKAMGTQMKYFFPVMIGYFSYTLPLGLSVYWNVFSIFSIIQHIHINKSKDTGLQLQIK</sequence>
<dbReference type="InterPro" id="IPR047196">
    <property type="entry name" value="YidC_ALB_C"/>
</dbReference>
<evidence type="ECO:0000256" key="2">
    <source>
        <dbReference type="ARBA" id="ARBA00022448"/>
    </source>
</evidence>
<reference evidence="13 14" key="1">
    <citation type="journal article" date="2016" name="Nat. Commun.">
        <title>Thousands of microbial genomes shed light on interconnected biogeochemical processes in an aquifer system.</title>
        <authorList>
            <person name="Anantharaman K."/>
            <person name="Brown C.T."/>
            <person name="Hug L.A."/>
            <person name="Sharon I."/>
            <person name="Castelle C.J."/>
            <person name="Probst A.J."/>
            <person name="Thomas B.C."/>
            <person name="Singh A."/>
            <person name="Wilkins M.J."/>
            <person name="Karaoz U."/>
            <person name="Brodie E.L."/>
            <person name="Williams K.H."/>
            <person name="Hubbard S.S."/>
            <person name="Banfield J.F."/>
        </authorList>
    </citation>
    <scope>NUCLEOTIDE SEQUENCE [LARGE SCALE GENOMIC DNA]</scope>
</reference>
<dbReference type="InterPro" id="IPR001708">
    <property type="entry name" value="YidC/ALB3/OXA1/COX18"/>
</dbReference>
<dbReference type="EMBL" id="MGAL01000044">
    <property type="protein sequence ID" value="OGK46258.1"/>
    <property type="molecule type" value="Genomic_DNA"/>
</dbReference>